<dbReference type="CDD" id="cd02440">
    <property type="entry name" value="AdoMet_MTases"/>
    <property type="match status" value="1"/>
</dbReference>
<dbReference type="InterPro" id="IPR029063">
    <property type="entry name" value="SAM-dependent_MTases_sf"/>
</dbReference>
<dbReference type="GO" id="GO:0008168">
    <property type="term" value="F:methyltransferase activity"/>
    <property type="evidence" value="ECO:0007669"/>
    <property type="project" value="UniProtKB-KW"/>
</dbReference>
<dbReference type="SUPFAM" id="SSF53335">
    <property type="entry name" value="S-adenosyl-L-methionine-dependent methyltransferases"/>
    <property type="match status" value="1"/>
</dbReference>
<evidence type="ECO:0000256" key="1">
    <source>
        <dbReference type="ARBA" id="ARBA00022603"/>
    </source>
</evidence>
<comment type="caution">
    <text evidence="4">The sequence shown here is derived from an EMBL/GenBank/DDBJ whole genome shotgun (WGS) entry which is preliminary data.</text>
</comment>
<feature type="domain" description="Methyltransferase" evidence="3">
    <location>
        <begin position="52"/>
        <end position="148"/>
    </location>
</feature>
<dbReference type="Gene3D" id="3.40.50.150">
    <property type="entry name" value="Vaccinia Virus protein VP39"/>
    <property type="match status" value="1"/>
</dbReference>
<sequence length="285" mass="29452">MTDTAELRARNSAFWAQAAPGWIRHADRQDQLGEPLGAVAMTRLNPRPGERVLDAGCGCGGTTAALAAAVGPTGAALGVDLAESMVAAAATRFPPEHHPGLRFAAADIETEALPDGPYDAAYSRMALMLLADPVAGCANIRRALRPGGRLAATVFRDGTANPWLPLAVLGAAPHVGALPPLPVGDEPGPFAFADPSRARRILAAAGFDTIAVERHDTTMPAPDEPDTVSEWLIEIGPAGAAYRAAPASQQAAARVATAGLLDRFREPGVGYRLPAGLWLITATAP</sequence>
<dbReference type="InterPro" id="IPR041698">
    <property type="entry name" value="Methyltransf_25"/>
</dbReference>
<name>A0A8J3L5U2_9ACTN</name>
<dbReference type="PANTHER" id="PTHR43861">
    <property type="entry name" value="TRANS-ACONITATE 2-METHYLTRANSFERASE-RELATED"/>
    <property type="match status" value="1"/>
</dbReference>
<dbReference type="AlphaFoldDB" id="A0A8J3L5U2"/>
<dbReference type="PANTHER" id="PTHR43861:SF1">
    <property type="entry name" value="TRANS-ACONITATE 2-METHYLTRANSFERASE"/>
    <property type="match status" value="1"/>
</dbReference>
<dbReference type="Pfam" id="PF13649">
    <property type="entry name" value="Methyltransf_25"/>
    <property type="match status" value="1"/>
</dbReference>
<accession>A0A8J3L5U2</accession>
<keyword evidence="5" id="KW-1185">Reference proteome</keyword>
<reference evidence="4" key="1">
    <citation type="submission" date="2021-01" db="EMBL/GenBank/DDBJ databases">
        <title>Whole genome shotgun sequence of Catellatospora methionotrophica NBRC 14553.</title>
        <authorList>
            <person name="Komaki H."/>
            <person name="Tamura T."/>
        </authorList>
    </citation>
    <scope>NUCLEOTIDE SEQUENCE</scope>
    <source>
        <strain evidence="4">NBRC 14553</strain>
    </source>
</reference>
<proteinExistence type="predicted"/>
<dbReference type="GO" id="GO:0032259">
    <property type="term" value="P:methylation"/>
    <property type="evidence" value="ECO:0007669"/>
    <property type="project" value="UniProtKB-KW"/>
</dbReference>
<protein>
    <submittedName>
        <fullName evidence="4">Methyltransferase</fullName>
    </submittedName>
</protein>
<evidence type="ECO:0000256" key="2">
    <source>
        <dbReference type="ARBA" id="ARBA00022679"/>
    </source>
</evidence>
<keyword evidence="1 4" id="KW-0489">Methyltransferase</keyword>
<organism evidence="4 5">
    <name type="scientific">Catellatospora methionotrophica</name>
    <dbReference type="NCBI Taxonomy" id="121620"/>
    <lineage>
        <taxon>Bacteria</taxon>
        <taxon>Bacillati</taxon>
        <taxon>Actinomycetota</taxon>
        <taxon>Actinomycetes</taxon>
        <taxon>Micromonosporales</taxon>
        <taxon>Micromonosporaceae</taxon>
        <taxon>Catellatospora</taxon>
    </lineage>
</organism>
<dbReference type="EMBL" id="BONJ01000001">
    <property type="protein sequence ID" value="GIG12313.1"/>
    <property type="molecule type" value="Genomic_DNA"/>
</dbReference>
<evidence type="ECO:0000313" key="4">
    <source>
        <dbReference type="EMBL" id="GIG12313.1"/>
    </source>
</evidence>
<evidence type="ECO:0000313" key="5">
    <source>
        <dbReference type="Proteomes" id="UP000660339"/>
    </source>
</evidence>
<evidence type="ECO:0000259" key="3">
    <source>
        <dbReference type="Pfam" id="PF13649"/>
    </source>
</evidence>
<dbReference type="Proteomes" id="UP000660339">
    <property type="component" value="Unassembled WGS sequence"/>
</dbReference>
<keyword evidence="2" id="KW-0808">Transferase</keyword>
<gene>
    <name evidence="4" type="ORF">Cme02nite_06450</name>
</gene>
<dbReference type="RefSeq" id="WP_166380168.1">
    <property type="nucleotide sequence ID" value="NZ_BAAATT010000033.1"/>
</dbReference>